<proteinExistence type="predicted"/>
<dbReference type="Proteomes" id="UP001162992">
    <property type="component" value="Chromosome 24"/>
</dbReference>
<evidence type="ECO:0000313" key="2">
    <source>
        <dbReference type="Proteomes" id="UP001162992"/>
    </source>
</evidence>
<accession>A0ACC2A771</accession>
<evidence type="ECO:0000313" key="1">
    <source>
        <dbReference type="EMBL" id="KAJ7513375.1"/>
    </source>
</evidence>
<reference evidence="2" key="1">
    <citation type="journal article" date="2024" name="Proc. Natl. Acad. Sci. U.S.A.">
        <title>Extraordinary preservation of gene collinearity over three hundred million years revealed in homosporous lycophytes.</title>
        <authorList>
            <person name="Li C."/>
            <person name="Wickell D."/>
            <person name="Kuo L.Y."/>
            <person name="Chen X."/>
            <person name="Nie B."/>
            <person name="Liao X."/>
            <person name="Peng D."/>
            <person name="Ji J."/>
            <person name="Jenkins J."/>
            <person name="Williams M."/>
            <person name="Shu S."/>
            <person name="Plott C."/>
            <person name="Barry K."/>
            <person name="Rajasekar S."/>
            <person name="Grimwood J."/>
            <person name="Han X."/>
            <person name="Sun S."/>
            <person name="Hou Z."/>
            <person name="He W."/>
            <person name="Dai G."/>
            <person name="Sun C."/>
            <person name="Schmutz J."/>
            <person name="Leebens-Mack J.H."/>
            <person name="Li F.W."/>
            <person name="Wang L."/>
        </authorList>
    </citation>
    <scope>NUCLEOTIDE SEQUENCE [LARGE SCALE GENOMIC DNA]</scope>
    <source>
        <strain evidence="2">cv. PW_Plant_1</strain>
    </source>
</reference>
<keyword evidence="2" id="KW-1185">Reference proteome</keyword>
<name>A0ACC2A771_DIPCM</name>
<gene>
    <name evidence="1" type="ORF">O6H91_24G003500</name>
</gene>
<organism evidence="1 2">
    <name type="scientific">Diphasiastrum complanatum</name>
    <name type="common">Issler's clubmoss</name>
    <name type="synonym">Lycopodium complanatum</name>
    <dbReference type="NCBI Taxonomy" id="34168"/>
    <lineage>
        <taxon>Eukaryota</taxon>
        <taxon>Viridiplantae</taxon>
        <taxon>Streptophyta</taxon>
        <taxon>Embryophyta</taxon>
        <taxon>Tracheophyta</taxon>
        <taxon>Lycopodiopsida</taxon>
        <taxon>Lycopodiales</taxon>
        <taxon>Lycopodiaceae</taxon>
        <taxon>Lycopodioideae</taxon>
        <taxon>Diphasiastrum</taxon>
    </lineage>
</organism>
<dbReference type="EMBL" id="CM055115">
    <property type="protein sequence ID" value="KAJ7513375.1"/>
    <property type="molecule type" value="Genomic_DNA"/>
</dbReference>
<comment type="caution">
    <text evidence="1">The sequence shown here is derived from an EMBL/GenBank/DDBJ whole genome shotgun (WGS) entry which is preliminary data.</text>
</comment>
<sequence>MEGKEEGDCIGPRKMLRGASRSPVSESLDEGDAEEEEVVGNTVLQLSLHSAPYTHSHKLKFPELCKNFSAVAWCGRTNIIACATETCARDPWSNLQPSFWIPIHIVDPERPTEHAVFNVIADSPCDSVQSIEWSPNTCLRALLVANLRGRVTIWTQPSQVSVNVVRSFNCWMCEYEWRQDQAVVTKWLTGVSPVCQLSLFSNLITNLVARENKVPLHASYCIYIG</sequence>
<protein>
    <submittedName>
        <fullName evidence="1">Uncharacterized protein</fullName>
    </submittedName>
</protein>